<proteinExistence type="predicted"/>
<feature type="domain" description="Carboxylesterase type B" evidence="1">
    <location>
        <begin position="127"/>
        <end position="227"/>
    </location>
</feature>
<dbReference type="InterPro" id="IPR050309">
    <property type="entry name" value="Type-B_Carboxylest/Lipase"/>
</dbReference>
<dbReference type="GO" id="GO:0016787">
    <property type="term" value="F:hydrolase activity"/>
    <property type="evidence" value="ECO:0007669"/>
    <property type="project" value="UniProtKB-KW"/>
</dbReference>
<keyword evidence="2" id="KW-0378">Hydrolase</keyword>
<dbReference type="SUPFAM" id="SSF53474">
    <property type="entry name" value="alpha/beta-Hydrolases"/>
    <property type="match status" value="1"/>
</dbReference>
<dbReference type="InterPro" id="IPR029058">
    <property type="entry name" value="AB_hydrolase_fold"/>
</dbReference>
<dbReference type="Gene3D" id="3.40.50.1820">
    <property type="entry name" value="alpha/beta hydrolase"/>
    <property type="match status" value="1"/>
</dbReference>
<dbReference type="PANTHER" id="PTHR11559">
    <property type="entry name" value="CARBOXYLESTERASE"/>
    <property type="match status" value="1"/>
</dbReference>
<comment type="caution">
    <text evidence="2">The sequence shown here is derived from an EMBL/GenBank/DDBJ whole genome shotgun (WGS) entry which is preliminary data.</text>
</comment>
<evidence type="ECO:0000259" key="1">
    <source>
        <dbReference type="Pfam" id="PF00135"/>
    </source>
</evidence>
<evidence type="ECO:0000313" key="2">
    <source>
        <dbReference type="EMBL" id="MPN09949.1"/>
    </source>
</evidence>
<dbReference type="InterPro" id="IPR002018">
    <property type="entry name" value="CarbesteraseB"/>
</dbReference>
<organism evidence="2">
    <name type="scientific">bioreactor metagenome</name>
    <dbReference type="NCBI Taxonomy" id="1076179"/>
    <lineage>
        <taxon>unclassified sequences</taxon>
        <taxon>metagenomes</taxon>
        <taxon>ecological metagenomes</taxon>
    </lineage>
</organism>
<dbReference type="AlphaFoldDB" id="A0A645F9E4"/>
<gene>
    <name evidence="2" type="primary">pnbA_6</name>
    <name evidence="2" type="ORF">SDC9_157242</name>
</gene>
<dbReference type="EC" id="3.1.1.-" evidence="2"/>
<reference evidence="2" key="1">
    <citation type="submission" date="2019-08" db="EMBL/GenBank/DDBJ databases">
        <authorList>
            <person name="Kucharzyk K."/>
            <person name="Murdoch R.W."/>
            <person name="Higgins S."/>
            <person name="Loffler F."/>
        </authorList>
    </citation>
    <scope>NUCLEOTIDE SEQUENCE</scope>
</reference>
<dbReference type="Pfam" id="PF00135">
    <property type="entry name" value="COesterase"/>
    <property type="match status" value="1"/>
</dbReference>
<protein>
    <submittedName>
        <fullName evidence="2">Para-nitrobenzyl esterase</fullName>
        <ecNumber evidence="2">3.1.1.-</ecNumber>
    </submittedName>
</protein>
<name>A0A645F9E4_9ZZZZ</name>
<sequence length="245" mass="26752">MTENILNILGISSDNIEDIQTVSAEDLQAAATQALQQTGEELQIPAALGDAYSMDWEPVIDGDFLPTDPVTADSFADAGADIPLLIGSNLNEWSGYFPANPIESSEELTNALRTAYPNKPNLTADQVDSTTIRLPLLKIMSHKADQNVAPVYSYVFTYGNSYHGAEIPYVFDHAVENDEEKALASQISQAWINFAKTGVPSAEGLPAWKPYTRKSGATMILDTTSVMEYHHDEALMSILAPDYVY</sequence>
<dbReference type="EMBL" id="VSSQ01056090">
    <property type="protein sequence ID" value="MPN09949.1"/>
    <property type="molecule type" value="Genomic_DNA"/>
</dbReference>
<accession>A0A645F9E4</accession>